<protein>
    <submittedName>
        <fullName evidence="1">Uncharacterized protein</fullName>
    </submittedName>
</protein>
<dbReference type="Proteomes" id="UP000004994">
    <property type="component" value="Chromosome 7"/>
</dbReference>
<evidence type="ECO:0000313" key="2">
    <source>
        <dbReference type="Proteomes" id="UP000004994"/>
    </source>
</evidence>
<reference evidence="1" key="1">
    <citation type="journal article" date="2012" name="Nature">
        <title>The tomato genome sequence provides insights into fleshy fruit evolution.</title>
        <authorList>
            <consortium name="Tomato Genome Consortium"/>
        </authorList>
    </citation>
    <scope>NUCLEOTIDE SEQUENCE [LARGE SCALE GENOMIC DNA]</scope>
    <source>
        <strain evidence="1">cv. Heinz 1706</strain>
    </source>
</reference>
<organism evidence="1">
    <name type="scientific">Solanum lycopersicum</name>
    <name type="common">Tomato</name>
    <name type="synonym">Lycopersicon esculentum</name>
    <dbReference type="NCBI Taxonomy" id="4081"/>
    <lineage>
        <taxon>Eukaryota</taxon>
        <taxon>Viridiplantae</taxon>
        <taxon>Streptophyta</taxon>
        <taxon>Embryophyta</taxon>
        <taxon>Tracheophyta</taxon>
        <taxon>Spermatophyta</taxon>
        <taxon>Magnoliopsida</taxon>
        <taxon>eudicotyledons</taxon>
        <taxon>Gunneridae</taxon>
        <taxon>Pentapetalae</taxon>
        <taxon>asterids</taxon>
        <taxon>lamiids</taxon>
        <taxon>Solanales</taxon>
        <taxon>Solanaceae</taxon>
        <taxon>Solanoideae</taxon>
        <taxon>Solaneae</taxon>
        <taxon>Solanum</taxon>
        <taxon>Solanum subgen. Lycopersicon</taxon>
    </lineage>
</organism>
<name>A0A3Q7H7T2_SOLLC</name>
<dbReference type="InParanoid" id="A0A3Q7H7T2"/>
<accession>A0A3Q7H7T2</accession>
<dbReference type="AlphaFoldDB" id="A0A3Q7H7T2"/>
<keyword evidence="2" id="KW-1185">Reference proteome</keyword>
<sequence length="113" mass="13314">MFLPSRRSEVVPSEAVEYRVESSESIIPREMPMAKRWYRHNGIRSVQPASFVNLKACIMHASWSQEPKRDQASRENRTRDLWLLYIPPKEIASYQLRLTLLLLKSIGENKDRE</sequence>
<dbReference type="Gramene" id="Solyc07g039505.1.1">
    <property type="protein sequence ID" value="Solyc07g039505.1.1"/>
    <property type="gene ID" value="Solyc07g039505.1"/>
</dbReference>
<evidence type="ECO:0000313" key="1">
    <source>
        <dbReference type="EnsemblPlants" id="Solyc07g039505.1.1"/>
    </source>
</evidence>
<reference evidence="1" key="2">
    <citation type="submission" date="2019-01" db="UniProtKB">
        <authorList>
            <consortium name="EnsemblPlants"/>
        </authorList>
    </citation>
    <scope>IDENTIFICATION</scope>
    <source>
        <strain evidence="1">cv. Heinz 1706</strain>
    </source>
</reference>
<dbReference type="EnsemblPlants" id="Solyc07g039505.1.1">
    <property type="protein sequence ID" value="Solyc07g039505.1.1"/>
    <property type="gene ID" value="Solyc07g039505.1"/>
</dbReference>
<proteinExistence type="predicted"/>